<evidence type="ECO:0000256" key="3">
    <source>
        <dbReference type="ARBA" id="ARBA00020824"/>
    </source>
</evidence>
<feature type="domain" description="ER membrane protein complex subunit 1 C-terminal" evidence="11">
    <location>
        <begin position="275"/>
        <end position="480"/>
    </location>
</feature>
<feature type="transmembrane region" description="Helical" evidence="10">
    <location>
        <begin position="448"/>
        <end position="467"/>
    </location>
</feature>
<evidence type="ECO:0000256" key="4">
    <source>
        <dbReference type="ARBA" id="ARBA00022692"/>
    </source>
</evidence>
<dbReference type="GO" id="GO:0034975">
    <property type="term" value="P:protein folding in endoplasmic reticulum"/>
    <property type="evidence" value="ECO:0007669"/>
    <property type="project" value="TreeGrafter"/>
</dbReference>
<comment type="similarity">
    <text evidence="2">Belongs to the EMC1 family.</text>
</comment>
<dbReference type="InterPro" id="IPR011678">
    <property type="entry name" value="EMC1_C"/>
</dbReference>
<evidence type="ECO:0000256" key="1">
    <source>
        <dbReference type="ARBA" id="ARBA00004115"/>
    </source>
</evidence>
<dbReference type="PANTHER" id="PTHR21573:SF0">
    <property type="entry name" value="ER MEMBRANE PROTEIN COMPLEX SUBUNIT 1"/>
    <property type="match status" value="1"/>
</dbReference>
<dbReference type="GO" id="GO:0072546">
    <property type="term" value="C:EMC complex"/>
    <property type="evidence" value="ECO:0007669"/>
    <property type="project" value="InterPro"/>
</dbReference>
<keyword evidence="13" id="KW-1185">Reference proteome</keyword>
<evidence type="ECO:0000259" key="11">
    <source>
        <dbReference type="Pfam" id="PF07774"/>
    </source>
</evidence>
<evidence type="ECO:0000313" key="13">
    <source>
        <dbReference type="Proteomes" id="UP000792457"/>
    </source>
</evidence>
<evidence type="ECO:0000256" key="2">
    <source>
        <dbReference type="ARBA" id="ARBA00007904"/>
    </source>
</evidence>
<evidence type="ECO:0000256" key="7">
    <source>
        <dbReference type="ARBA" id="ARBA00022989"/>
    </source>
</evidence>
<dbReference type="Proteomes" id="UP000792457">
    <property type="component" value="Unassembled WGS sequence"/>
</dbReference>
<accession>A0A8K0NZU3</accession>
<protein>
    <recommendedName>
        <fullName evidence="3">ER membrane protein complex subunit 1</fullName>
    </recommendedName>
</protein>
<dbReference type="AlphaFoldDB" id="A0A8K0NZU3"/>
<keyword evidence="5" id="KW-0732">Signal</keyword>
<dbReference type="Pfam" id="PF07774">
    <property type="entry name" value="EMC1_C"/>
    <property type="match status" value="1"/>
</dbReference>
<evidence type="ECO:0000256" key="8">
    <source>
        <dbReference type="ARBA" id="ARBA00023136"/>
    </source>
</evidence>
<comment type="caution">
    <text evidence="12">The sequence shown here is derived from an EMBL/GenBank/DDBJ whole genome shotgun (WGS) entry which is preliminary data.</text>
</comment>
<reference evidence="12" key="2">
    <citation type="submission" date="2017-10" db="EMBL/GenBank/DDBJ databases">
        <title>Ladona fulva Genome sequencing and assembly.</title>
        <authorList>
            <person name="Murali S."/>
            <person name="Richards S."/>
            <person name="Bandaranaike D."/>
            <person name="Bellair M."/>
            <person name="Blankenburg K."/>
            <person name="Chao H."/>
            <person name="Dinh H."/>
            <person name="Doddapaneni H."/>
            <person name="Dugan-Rocha S."/>
            <person name="Elkadiri S."/>
            <person name="Gnanaolivu R."/>
            <person name="Hernandez B."/>
            <person name="Skinner E."/>
            <person name="Javaid M."/>
            <person name="Lee S."/>
            <person name="Li M."/>
            <person name="Ming W."/>
            <person name="Munidasa M."/>
            <person name="Muniz J."/>
            <person name="Nguyen L."/>
            <person name="Hughes D."/>
            <person name="Osuji N."/>
            <person name="Pu L.-L."/>
            <person name="Puazo M."/>
            <person name="Qu C."/>
            <person name="Quiroz J."/>
            <person name="Raj R."/>
            <person name="Weissenberger G."/>
            <person name="Xin Y."/>
            <person name="Zou X."/>
            <person name="Han Y."/>
            <person name="Worley K."/>
            <person name="Muzny D."/>
            <person name="Gibbs R."/>
        </authorList>
    </citation>
    <scope>NUCLEOTIDE SEQUENCE</scope>
    <source>
        <strain evidence="12">Sampled in the wild</strain>
    </source>
</reference>
<keyword evidence="7 10" id="KW-1133">Transmembrane helix</keyword>
<evidence type="ECO:0000256" key="5">
    <source>
        <dbReference type="ARBA" id="ARBA00022729"/>
    </source>
</evidence>
<sequence length="481" mass="54062">MFRPLSVFMSRTFEIFGIDNLSGEIIWQRRLGGSVIPLEDMATGTKRMPLFVLRTTSHFPLPAHCALLLREKDTGNGVLFLFNPMTGQPMTEFGFDDDVVDGFLHLGYHVTQCSMLHYQATEETYFLKGLMILDSKNSAHFYPQWISSTLMEDAHQTFLYVANPTTGVISGFSFAKKVGQEAAMKKTWEIELPPNTQIITAVASKNPMERVNSQGRVLADRSVLYKYINPNLVAFVTQAVDKYILNIYLVDVVSGTIVFSLTHKRAKGPVHILHSENWVVYSYYNEKSRRTEVASLELYEGKVQSNSTAFSSVTAPLQPTMERQAFILPGVIEAMKETITEKGITSKHILISLSSGGILELPWMFVDPRRPIMAMSEMRDEGVIPYIPELPIPSDAIINYNKTVLRVSGIHTAPSGLESTCLVFVYGLDLFYTRVAPSKTFDLLKEDFDHFLITAVLLGLTVASYLTRKLSARKALKQAWK</sequence>
<reference evidence="12" key="1">
    <citation type="submission" date="2013-04" db="EMBL/GenBank/DDBJ databases">
        <authorList>
            <person name="Qu J."/>
            <person name="Murali S.C."/>
            <person name="Bandaranaike D."/>
            <person name="Bellair M."/>
            <person name="Blankenburg K."/>
            <person name="Chao H."/>
            <person name="Dinh H."/>
            <person name="Doddapaneni H."/>
            <person name="Downs B."/>
            <person name="Dugan-Rocha S."/>
            <person name="Elkadiri S."/>
            <person name="Gnanaolivu R.D."/>
            <person name="Hernandez B."/>
            <person name="Javaid M."/>
            <person name="Jayaseelan J.C."/>
            <person name="Lee S."/>
            <person name="Li M."/>
            <person name="Ming W."/>
            <person name="Munidasa M."/>
            <person name="Muniz J."/>
            <person name="Nguyen L."/>
            <person name="Ongeri F."/>
            <person name="Osuji N."/>
            <person name="Pu L.-L."/>
            <person name="Puazo M."/>
            <person name="Qu C."/>
            <person name="Quiroz J."/>
            <person name="Raj R."/>
            <person name="Weissenberger G."/>
            <person name="Xin Y."/>
            <person name="Zou X."/>
            <person name="Han Y."/>
            <person name="Richards S."/>
            <person name="Worley K."/>
            <person name="Muzny D."/>
            <person name="Gibbs R."/>
        </authorList>
    </citation>
    <scope>NUCLEOTIDE SEQUENCE</scope>
    <source>
        <strain evidence="12">Sampled in the wild</strain>
    </source>
</reference>
<evidence type="ECO:0000256" key="6">
    <source>
        <dbReference type="ARBA" id="ARBA00022824"/>
    </source>
</evidence>
<dbReference type="InterPro" id="IPR026895">
    <property type="entry name" value="EMC1"/>
</dbReference>
<gene>
    <name evidence="12" type="ORF">J437_LFUL008624</name>
</gene>
<dbReference type="PANTHER" id="PTHR21573">
    <property type="entry name" value="ER MEMBRANE PROTEIN COMPLEX SUBUNIT 1"/>
    <property type="match status" value="1"/>
</dbReference>
<proteinExistence type="inferred from homology"/>
<keyword evidence="9" id="KW-0325">Glycoprotein</keyword>
<evidence type="ECO:0000313" key="12">
    <source>
        <dbReference type="EMBL" id="KAG8228186.1"/>
    </source>
</evidence>
<keyword evidence="6" id="KW-0256">Endoplasmic reticulum</keyword>
<comment type="subcellular location">
    <subcellularLocation>
        <location evidence="1">Endoplasmic reticulum membrane</location>
        <topology evidence="1">Single-pass type I membrane protein</topology>
    </subcellularLocation>
</comment>
<evidence type="ECO:0000256" key="10">
    <source>
        <dbReference type="SAM" id="Phobius"/>
    </source>
</evidence>
<keyword evidence="4 10" id="KW-0812">Transmembrane</keyword>
<dbReference type="OrthoDB" id="28092at2759"/>
<dbReference type="EMBL" id="KZ308362">
    <property type="protein sequence ID" value="KAG8228186.1"/>
    <property type="molecule type" value="Genomic_DNA"/>
</dbReference>
<organism evidence="12 13">
    <name type="scientific">Ladona fulva</name>
    <name type="common">Scarce chaser dragonfly</name>
    <name type="synonym">Libellula fulva</name>
    <dbReference type="NCBI Taxonomy" id="123851"/>
    <lineage>
        <taxon>Eukaryota</taxon>
        <taxon>Metazoa</taxon>
        <taxon>Ecdysozoa</taxon>
        <taxon>Arthropoda</taxon>
        <taxon>Hexapoda</taxon>
        <taxon>Insecta</taxon>
        <taxon>Pterygota</taxon>
        <taxon>Palaeoptera</taxon>
        <taxon>Odonata</taxon>
        <taxon>Epiprocta</taxon>
        <taxon>Anisoptera</taxon>
        <taxon>Libelluloidea</taxon>
        <taxon>Libellulidae</taxon>
        <taxon>Ladona</taxon>
    </lineage>
</organism>
<keyword evidence="8 10" id="KW-0472">Membrane</keyword>
<evidence type="ECO:0000256" key="9">
    <source>
        <dbReference type="ARBA" id="ARBA00023180"/>
    </source>
</evidence>
<name>A0A8K0NZU3_LADFU</name>